<dbReference type="EMBL" id="JAABOA010004072">
    <property type="protein sequence ID" value="KAF9578043.1"/>
    <property type="molecule type" value="Genomic_DNA"/>
</dbReference>
<name>A0A9P6FLV5_9FUNG</name>
<evidence type="ECO:0000313" key="1">
    <source>
        <dbReference type="EMBL" id="KAF9578043.1"/>
    </source>
</evidence>
<evidence type="ECO:0000313" key="2">
    <source>
        <dbReference type="Proteomes" id="UP000780801"/>
    </source>
</evidence>
<accession>A0A9P6FLV5</accession>
<organism evidence="1 2">
    <name type="scientific">Lunasporangiospora selenospora</name>
    <dbReference type="NCBI Taxonomy" id="979761"/>
    <lineage>
        <taxon>Eukaryota</taxon>
        <taxon>Fungi</taxon>
        <taxon>Fungi incertae sedis</taxon>
        <taxon>Mucoromycota</taxon>
        <taxon>Mortierellomycotina</taxon>
        <taxon>Mortierellomycetes</taxon>
        <taxon>Mortierellales</taxon>
        <taxon>Mortierellaceae</taxon>
        <taxon>Lunasporangiospora</taxon>
    </lineage>
</organism>
<keyword evidence="2" id="KW-1185">Reference proteome</keyword>
<feature type="non-terminal residue" evidence="1">
    <location>
        <position position="141"/>
    </location>
</feature>
<comment type="caution">
    <text evidence="1">The sequence shown here is derived from an EMBL/GenBank/DDBJ whole genome shotgun (WGS) entry which is preliminary data.</text>
</comment>
<dbReference type="AlphaFoldDB" id="A0A9P6FLV5"/>
<reference evidence="1" key="1">
    <citation type="journal article" date="2020" name="Fungal Divers.">
        <title>Resolving the Mortierellaceae phylogeny through synthesis of multi-gene phylogenetics and phylogenomics.</title>
        <authorList>
            <person name="Vandepol N."/>
            <person name="Liber J."/>
            <person name="Desiro A."/>
            <person name="Na H."/>
            <person name="Kennedy M."/>
            <person name="Barry K."/>
            <person name="Grigoriev I.V."/>
            <person name="Miller A.N."/>
            <person name="O'Donnell K."/>
            <person name="Stajich J.E."/>
            <person name="Bonito G."/>
        </authorList>
    </citation>
    <scope>NUCLEOTIDE SEQUENCE</scope>
    <source>
        <strain evidence="1">KOD1015</strain>
    </source>
</reference>
<proteinExistence type="predicted"/>
<gene>
    <name evidence="1" type="ORF">BGW38_006384</name>
</gene>
<protein>
    <submittedName>
        <fullName evidence="1">Uncharacterized protein</fullName>
    </submittedName>
</protein>
<sequence length="141" mass="14819">MPPWTANVVRPKACSGTGYWFTGQEGSSKAAIFVDPIKKASYSLKEINYSGGFPGSNCYAQDNSTIYLLSDYGTTTTTITDGVAEKTFTLPSVAGFSTGNLNVDSSAIGPGPNGEVAVVAIQNGNFFQMSLEKAQPSVKLT</sequence>
<dbReference type="Proteomes" id="UP000780801">
    <property type="component" value="Unassembled WGS sequence"/>
</dbReference>